<evidence type="ECO:0000313" key="5">
    <source>
        <dbReference type="Proteomes" id="UP001217963"/>
    </source>
</evidence>
<dbReference type="Gene3D" id="1.10.238.10">
    <property type="entry name" value="EF-hand"/>
    <property type="match status" value="1"/>
</dbReference>
<dbReference type="EMBL" id="CP075153">
    <property type="protein sequence ID" value="UTX43596.1"/>
    <property type="molecule type" value="Genomic_DNA"/>
</dbReference>
<sequence length="123" mass="14493">MRTMREQWDSFETEKLTKETTKDLLRLCGFTPRERDIVVPRTFEEFSQLASAIAPPMPKDEMRRMVQMFIHGTHISKKDLGKYMSMGDKLNEEEMGELFRSCPFDRNGEITVSELLDFLYDSQ</sequence>
<organism evidence="2 4">
    <name type="scientific">Encephalitozoon hellem</name>
    <name type="common">Microsporidian parasite</name>
    <dbReference type="NCBI Taxonomy" id="27973"/>
    <lineage>
        <taxon>Eukaryota</taxon>
        <taxon>Fungi</taxon>
        <taxon>Fungi incertae sedis</taxon>
        <taxon>Microsporidia</taxon>
        <taxon>Unikaryonidae</taxon>
        <taxon>Encephalitozoon</taxon>
    </lineage>
</organism>
<protein>
    <submittedName>
        <fullName evidence="2">Calmodulin</fullName>
    </submittedName>
    <submittedName>
        <fullName evidence="3">Caltractin</fullName>
    </submittedName>
</protein>
<keyword evidence="5" id="KW-1185">Reference proteome</keyword>
<evidence type="ECO:0000259" key="1">
    <source>
        <dbReference type="PROSITE" id="PS50222"/>
    </source>
</evidence>
<dbReference type="InterPro" id="IPR011992">
    <property type="entry name" value="EF-hand-dom_pair"/>
</dbReference>
<feature type="domain" description="EF-hand" evidence="1">
    <location>
        <begin position="90"/>
        <end position="123"/>
    </location>
</feature>
<evidence type="ECO:0000313" key="4">
    <source>
        <dbReference type="Proteomes" id="UP001059546"/>
    </source>
</evidence>
<proteinExistence type="predicted"/>
<dbReference type="EMBL" id="CP119068">
    <property type="protein sequence ID" value="WEL39071.1"/>
    <property type="molecule type" value="Genomic_DNA"/>
</dbReference>
<accession>A0A9Q9F9S4</accession>
<dbReference type="Proteomes" id="UP001059546">
    <property type="component" value="Chromosome VII"/>
</dbReference>
<dbReference type="SUPFAM" id="SSF47473">
    <property type="entry name" value="EF-hand"/>
    <property type="match status" value="1"/>
</dbReference>
<dbReference type="InterPro" id="IPR002048">
    <property type="entry name" value="EF_hand_dom"/>
</dbReference>
<dbReference type="AlphaFoldDB" id="A0A9Q9F9S4"/>
<name>A0A9Q9F9S4_ENCHE</name>
<dbReference type="OrthoDB" id="26525at2759"/>
<dbReference type="PROSITE" id="PS50222">
    <property type="entry name" value="EF_HAND_2"/>
    <property type="match status" value="1"/>
</dbReference>
<evidence type="ECO:0000313" key="2">
    <source>
        <dbReference type="EMBL" id="UTX43596.1"/>
    </source>
</evidence>
<evidence type="ECO:0000313" key="3">
    <source>
        <dbReference type="EMBL" id="WEL39071.1"/>
    </source>
</evidence>
<gene>
    <name evidence="2" type="ORF">GPU96_07g13570</name>
    <name evidence="3" type="ORF">PFJ87_07g01490</name>
</gene>
<reference evidence="2" key="1">
    <citation type="submission" date="2022-10" db="EMBL/GenBank/DDBJ databases">
        <title>Encephalitozoon hellem ATCC 50604 Complete Genome.</title>
        <authorList>
            <person name="Mascarenhas dos Santos A.C."/>
            <person name="Julian A.T."/>
            <person name="Pombert J.-F."/>
        </authorList>
    </citation>
    <scope>NUCLEOTIDE SEQUENCE</scope>
    <source>
        <strain evidence="2">ATCC 50604</strain>
    </source>
</reference>
<reference evidence="3 5" key="2">
    <citation type="submission" date="2023-02" db="EMBL/GenBank/DDBJ databases">
        <title>Encephalitozoon hellem ATCC 50451 complete genome.</title>
        <authorList>
            <person name="Mascarenhas dos Santos A.C."/>
            <person name="Julian A.T."/>
            <person name="Pombert J.-F."/>
        </authorList>
    </citation>
    <scope>NUCLEOTIDE SEQUENCE [LARGE SCALE GENOMIC DNA]</scope>
    <source>
        <strain evidence="3 5">ATCC 50451</strain>
    </source>
</reference>
<dbReference type="Proteomes" id="UP001217963">
    <property type="component" value="Chromosome VII"/>
</dbReference>
<dbReference type="GO" id="GO:0005509">
    <property type="term" value="F:calcium ion binding"/>
    <property type="evidence" value="ECO:0007669"/>
    <property type="project" value="InterPro"/>
</dbReference>